<name>F9F791_FUSOF</name>
<dbReference type="OrthoDB" id="10462809at2759"/>
<accession>F9F791</accession>
<dbReference type="EMBL" id="AFQF01000699">
    <property type="protein sequence ID" value="EGU87187.1"/>
    <property type="molecule type" value="Genomic_DNA"/>
</dbReference>
<comment type="caution">
    <text evidence="1">The sequence shown here is derived from an EMBL/GenBank/DDBJ whole genome shotgun (WGS) entry which is preliminary data.</text>
</comment>
<reference evidence="1" key="1">
    <citation type="journal article" date="2012" name="Mol. Plant Microbe Interact.">
        <title>A highly conserved effector in Fusarium oxysporum is required for full virulence on Arabidopsis.</title>
        <authorList>
            <person name="Thatcher L.F."/>
            <person name="Gardiner D.M."/>
            <person name="Kazan K."/>
            <person name="Manners J."/>
        </authorList>
    </citation>
    <scope>NUCLEOTIDE SEQUENCE [LARGE SCALE GENOMIC DNA]</scope>
    <source>
        <strain evidence="1">Fo5176</strain>
    </source>
</reference>
<organism evidence="1">
    <name type="scientific">Fusarium oxysporum (strain Fo5176)</name>
    <name type="common">Fusarium vascular wilt</name>
    <dbReference type="NCBI Taxonomy" id="660025"/>
    <lineage>
        <taxon>Eukaryota</taxon>
        <taxon>Fungi</taxon>
        <taxon>Dikarya</taxon>
        <taxon>Ascomycota</taxon>
        <taxon>Pezizomycotina</taxon>
        <taxon>Sordariomycetes</taxon>
        <taxon>Hypocreomycetidae</taxon>
        <taxon>Hypocreales</taxon>
        <taxon>Nectriaceae</taxon>
        <taxon>Fusarium</taxon>
        <taxon>Fusarium oxysporum species complex</taxon>
    </lineage>
</organism>
<evidence type="ECO:0000313" key="1">
    <source>
        <dbReference type="EMBL" id="EGU87187.1"/>
    </source>
</evidence>
<sequence>MSPAYCIEVPRRVVRRKNQLMMVVCTHEVEFEYNRMNVSRGQKYLGTRLCLNLNSD</sequence>
<gene>
    <name evidence="1" type="ORF">FOXB_02266</name>
</gene>
<proteinExistence type="predicted"/>
<protein>
    <submittedName>
        <fullName evidence="1">Uncharacterized protein</fullName>
    </submittedName>
</protein>
<dbReference type="AlphaFoldDB" id="F9F791"/>